<comment type="caution">
    <text evidence="2">The sequence shown here is derived from an EMBL/GenBank/DDBJ whole genome shotgun (WGS) entry which is preliminary data.</text>
</comment>
<dbReference type="GO" id="GO:0009228">
    <property type="term" value="P:thiamine biosynthetic process"/>
    <property type="evidence" value="ECO:0007669"/>
    <property type="project" value="UniProtKB-KW"/>
</dbReference>
<dbReference type="InterPro" id="IPR013785">
    <property type="entry name" value="Aldolase_TIM"/>
</dbReference>
<proteinExistence type="predicted"/>
<evidence type="ECO:0000313" key="3">
    <source>
        <dbReference type="Proteomes" id="UP000245086"/>
    </source>
</evidence>
<protein>
    <submittedName>
        <fullName evidence="2">Thiamine-phosphate synthase</fullName>
        <ecNumber evidence="2">2.5.1.3</ecNumber>
    </submittedName>
</protein>
<dbReference type="GO" id="GO:0004789">
    <property type="term" value="F:thiamine-phosphate diphosphorylase activity"/>
    <property type="evidence" value="ECO:0007669"/>
    <property type="project" value="UniProtKB-EC"/>
</dbReference>
<keyword evidence="2" id="KW-0808">Transferase</keyword>
<dbReference type="Proteomes" id="UP000245086">
    <property type="component" value="Unassembled WGS sequence"/>
</dbReference>
<dbReference type="EC" id="2.5.1.3" evidence="2"/>
<name>A0A2P2E6K9_9PROT</name>
<feature type="domain" description="Thiamine phosphate synthase/TenI" evidence="1">
    <location>
        <begin position="58"/>
        <end position="168"/>
    </location>
</feature>
<sequence length="171" mass="18385">MIVLSDQARGYDLGRQLADCPPWAILIERTYGAVPGRRDGYVKQGPLRLATTSARASRRASLDGVHWPEKRLKKRCRSAMAGLIETASAHRGLSIAKARQQGITHILVSVAFPSRSPSAGRPRGPIRLALLQRAFPDCALYALGGITGRTVIRLTRTGLAGVALISGLKPP</sequence>
<reference evidence="2 3" key="1">
    <citation type="journal article" date="2018" name="Genome Announc.">
        <title>Draft Genome Sequence of "Candidatus Phycosocius bacilliformis," an Alphaproteobacterial Ectosymbiont of the Hydrocarbon-Producing Green Alga Botryococcus braunii.</title>
        <authorList>
            <person name="Tanabe Y."/>
            <person name="Yamaguchi H."/>
            <person name="Watanabe M.M."/>
        </authorList>
    </citation>
    <scope>NUCLEOTIDE SEQUENCE [LARGE SCALE GENOMIC DNA]</scope>
    <source>
        <strain evidence="2 3">BOTRYCO-2</strain>
    </source>
</reference>
<keyword evidence="3" id="KW-1185">Reference proteome</keyword>
<dbReference type="SUPFAM" id="SSF51391">
    <property type="entry name" value="Thiamin phosphate synthase"/>
    <property type="match status" value="1"/>
</dbReference>
<dbReference type="Pfam" id="PF02581">
    <property type="entry name" value="TMP-TENI"/>
    <property type="match status" value="1"/>
</dbReference>
<dbReference type="AlphaFoldDB" id="A0A2P2E6K9"/>
<gene>
    <name evidence="2" type="primary">thiE_2</name>
    <name evidence="2" type="ORF">PbB2_00349</name>
</gene>
<organism evidence="2 3">
    <name type="scientific">Candidatus Phycosocius bacilliformis</name>
    <dbReference type="NCBI Taxonomy" id="1445552"/>
    <lineage>
        <taxon>Bacteria</taxon>
        <taxon>Pseudomonadati</taxon>
        <taxon>Pseudomonadota</taxon>
        <taxon>Alphaproteobacteria</taxon>
        <taxon>Caulobacterales</taxon>
        <taxon>Caulobacterales incertae sedis</taxon>
        <taxon>Candidatus Phycosocius</taxon>
    </lineage>
</organism>
<accession>A0A2P2E6K9</accession>
<evidence type="ECO:0000313" key="2">
    <source>
        <dbReference type="EMBL" id="GBF56692.1"/>
    </source>
</evidence>
<dbReference type="Gene3D" id="3.20.20.70">
    <property type="entry name" value="Aldolase class I"/>
    <property type="match status" value="1"/>
</dbReference>
<evidence type="ECO:0000259" key="1">
    <source>
        <dbReference type="Pfam" id="PF02581"/>
    </source>
</evidence>
<dbReference type="InterPro" id="IPR036206">
    <property type="entry name" value="ThiamineP_synth_sf"/>
</dbReference>
<dbReference type="InterPro" id="IPR022998">
    <property type="entry name" value="ThiamineP_synth_TenI"/>
</dbReference>
<dbReference type="EMBL" id="BFBR01000001">
    <property type="protein sequence ID" value="GBF56692.1"/>
    <property type="molecule type" value="Genomic_DNA"/>
</dbReference>